<organism evidence="2 3">
    <name type="scientific">Rhamnella rubrinervis</name>
    <dbReference type="NCBI Taxonomy" id="2594499"/>
    <lineage>
        <taxon>Eukaryota</taxon>
        <taxon>Viridiplantae</taxon>
        <taxon>Streptophyta</taxon>
        <taxon>Embryophyta</taxon>
        <taxon>Tracheophyta</taxon>
        <taxon>Spermatophyta</taxon>
        <taxon>Magnoliopsida</taxon>
        <taxon>eudicotyledons</taxon>
        <taxon>Gunneridae</taxon>
        <taxon>Pentapetalae</taxon>
        <taxon>rosids</taxon>
        <taxon>fabids</taxon>
        <taxon>Rosales</taxon>
        <taxon>Rhamnaceae</taxon>
        <taxon>rhamnoid group</taxon>
        <taxon>Rhamneae</taxon>
        <taxon>Rhamnella</taxon>
    </lineage>
</organism>
<keyword evidence="3" id="KW-1185">Reference proteome</keyword>
<protein>
    <submittedName>
        <fullName evidence="2">Uncharacterized protein</fullName>
    </submittedName>
</protein>
<name>A0A8K0MGX6_9ROSA</name>
<evidence type="ECO:0000313" key="2">
    <source>
        <dbReference type="EMBL" id="KAF3445372.1"/>
    </source>
</evidence>
<dbReference type="Proteomes" id="UP000796880">
    <property type="component" value="Unassembled WGS sequence"/>
</dbReference>
<accession>A0A8K0MGX6</accession>
<dbReference type="EMBL" id="VOIH02000005">
    <property type="protein sequence ID" value="KAF3445372.1"/>
    <property type="molecule type" value="Genomic_DNA"/>
</dbReference>
<proteinExistence type="predicted"/>
<comment type="caution">
    <text evidence="2">The sequence shown here is derived from an EMBL/GenBank/DDBJ whole genome shotgun (WGS) entry which is preliminary data.</text>
</comment>
<evidence type="ECO:0000256" key="1">
    <source>
        <dbReference type="SAM" id="MobiDB-lite"/>
    </source>
</evidence>
<dbReference type="AlphaFoldDB" id="A0A8K0MGX6"/>
<sequence length="102" mass="10711">MPARGRSIKGVGQLGGGGSIKGQAKSNVGVAGGETLRKRKRKIKKKEKESFCEDWRSRLSLDRVEVVEGSDDVEEVGVGSVGGDSGGYRASYGLEELGVDVG</sequence>
<reference evidence="2" key="1">
    <citation type="submission" date="2020-03" db="EMBL/GenBank/DDBJ databases">
        <title>A high-quality chromosome-level genome assembly of a woody plant with both climbing and erect habits, Rhamnella rubrinervis.</title>
        <authorList>
            <person name="Lu Z."/>
            <person name="Yang Y."/>
            <person name="Zhu X."/>
            <person name="Sun Y."/>
        </authorList>
    </citation>
    <scope>NUCLEOTIDE SEQUENCE</scope>
    <source>
        <strain evidence="2">BYM</strain>
        <tissue evidence="2">Leaf</tissue>
    </source>
</reference>
<feature type="region of interest" description="Disordered" evidence="1">
    <location>
        <begin position="1"/>
        <end position="26"/>
    </location>
</feature>
<gene>
    <name evidence="2" type="ORF">FNV43_RR10548</name>
</gene>
<evidence type="ECO:0000313" key="3">
    <source>
        <dbReference type="Proteomes" id="UP000796880"/>
    </source>
</evidence>